<name>A0A0R1YTR3_9LACO</name>
<proteinExistence type="predicted"/>
<accession>A0A0R1YTR3</accession>
<feature type="compositionally biased region" description="Basic and acidic residues" evidence="1">
    <location>
        <begin position="528"/>
        <end position="540"/>
    </location>
</feature>
<feature type="region of interest" description="Disordered" evidence="1">
    <location>
        <begin position="528"/>
        <end position="560"/>
    </location>
</feature>
<organism evidence="2 3">
    <name type="scientific">Lentilactobacillus parafarraginis DSM 18390 = JCM 14109</name>
    <dbReference type="NCBI Taxonomy" id="1423786"/>
    <lineage>
        <taxon>Bacteria</taxon>
        <taxon>Bacillati</taxon>
        <taxon>Bacillota</taxon>
        <taxon>Bacilli</taxon>
        <taxon>Lactobacillales</taxon>
        <taxon>Lactobacillaceae</taxon>
        <taxon>Lentilactobacillus</taxon>
    </lineage>
</organism>
<evidence type="ECO:0008006" key="4">
    <source>
        <dbReference type="Google" id="ProtNLM"/>
    </source>
</evidence>
<dbReference type="PATRIC" id="fig|1423786.4.peg.2237"/>
<sequence length="901" mass="96392">MSKELAFTDDNDVVKYLDTTTAFNLALTADGVAFDLTNAKSILVKIANDDGYIMQQTIDLTTVTSPLGGTLSFPINQDIMNTLVPDDYDIEVWVTMNDGTQAIFPSDGTLGFSIEENLMSDTGEVIPVITLNDFKQQFDDLSSQMENAVHNVQKGDKGDKGDTGTGLEIKDKVSSVSNLPSTANEGDGYLVGEELYVWVNGAWKDCGPLQGPKGDQGIQGNTGTGVSSTTIQYQISNSATTAPTGTWSNNIVATTTTNPYLWMKATLNYTDDTTKDFYLVSQKGDKGDTGATGATGPIGPQGPVGAGLVVKGTVNDASQLPTTGNQEGYCYFVGTDLYVWDAGTWKNCGSVSPDLSKYVTVTDLNNGLSTKVTDNKDGTEQLNGVKVQPYNKLSDITNLRNIVLQTDNVLSYTAQGGVGETIQNFPLYSGFSSLPSGTQIYYSYDLVVKNADGGVHWLGWALNWNAFVNNQHITTDGIHHFQGTATIPDKDIVSGQKIHATIDGSHATYQLTNLMIVVGSVPVTHLPAPEDKVTDNKDGSIEVNGSSITPADDSKVVHSTDTSNWQKSKVTDDTGMPLLMLGDTDDLSAKISILPNGYFTIYCTAETLNNPSASPIRGIIHITASTRAGSGILFSEDKKAYIITLLETVTYTQIANDSKVAHLSGANNFDTVPTVNNNPLLLASSLPSDLARTGSDQEFTGKNTFDTAPIDKTTGHPYITKDSVPAVPDTLADTTKDANFTGKLQKSGIDVATTTDVNNTINTVVSPLNTNTNWTSLNVDSSQTENSDWEPSTTNLQYRIYNSTLYLTGQYIMLGNGGNSSHNSTTLFQLSSDITSKISFPSTNKFPIGILQALAQQASMFMISLTSDGKITCVTNPYDLNVTYGASMAGGFINAAIPLNL</sequence>
<comment type="caution">
    <text evidence="2">The sequence shown here is derived from an EMBL/GenBank/DDBJ whole genome shotgun (WGS) entry which is preliminary data.</text>
</comment>
<evidence type="ECO:0000313" key="3">
    <source>
        <dbReference type="Proteomes" id="UP000051010"/>
    </source>
</evidence>
<evidence type="ECO:0000256" key="1">
    <source>
        <dbReference type="SAM" id="MobiDB-lite"/>
    </source>
</evidence>
<dbReference type="EMBL" id="AZFZ01000005">
    <property type="protein sequence ID" value="KRM45237.1"/>
    <property type="molecule type" value="Genomic_DNA"/>
</dbReference>
<dbReference type="Proteomes" id="UP000051010">
    <property type="component" value="Unassembled WGS sequence"/>
</dbReference>
<reference evidence="2 3" key="1">
    <citation type="journal article" date="2015" name="Genome Announc.">
        <title>Expanding the biotechnology potential of lactobacilli through comparative genomics of 213 strains and associated genera.</title>
        <authorList>
            <person name="Sun Z."/>
            <person name="Harris H.M."/>
            <person name="McCann A."/>
            <person name="Guo C."/>
            <person name="Argimon S."/>
            <person name="Zhang W."/>
            <person name="Yang X."/>
            <person name="Jeffery I.B."/>
            <person name="Cooney J.C."/>
            <person name="Kagawa T.F."/>
            <person name="Liu W."/>
            <person name="Song Y."/>
            <person name="Salvetti E."/>
            <person name="Wrobel A."/>
            <person name="Rasinkangas P."/>
            <person name="Parkhill J."/>
            <person name="Rea M.C."/>
            <person name="O'Sullivan O."/>
            <person name="Ritari J."/>
            <person name="Douillard F.P."/>
            <person name="Paul Ross R."/>
            <person name="Yang R."/>
            <person name="Briner A.E."/>
            <person name="Felis G.E."/>
            <person name="de Vos W.M."/>
            <person name="Barrangou R."/>
            <person name="Klaenhammer T.R."/>
            <person name="Caufield P.W."/>
            <person name="Cui Y."/>
            <person name="Zhang H."/>
            <person name="O'Toole P.W."/>
        </authorList>
    </citation>
    <scope>NUCLEOTIDE SEQUENCE [LARGE SCALE GENOMIC DNA]</scope>
    <source>
        <strain evidence="2 3">DSM 18390</strain>
    </source>
</reference>
<gene>
    <name evidence="2" type="ORF">FD47_GL002133</name>
</gene>
<dbReference type="RefSeq" id="WP_054732681.1">
    <property type="nucleotide sequence ID" value="NZ_AZFZ01000005.1"/>
</dbReference>
<dbReference type="AlphaFoldDB" id="A0A0R1YTR3"/>
<evidence type="ECO:0000313" key="2">
    <source>
        <dbReference type="EMBL" id="KRM45237.1"/>
    </source>
</evidence>
<protein>
    <recommendedName>
        <fullName evidence="4">BppU N-terminal domain-containing protein</fullName>
    </recommendedName>
</protein>